<dbReference type="GO" id="GO:0006508">
    <property type="term" value="P:proteolysis"/>
    <property type="evidence" value="ECO:0007669"/>
    <property type="project" value="UniProtKB-KW"/>
</dbReference>
<dbReference type="Gene3D" id="2.40.30.10">
    <property type="entry name" value="Translation factors"/>
    <property type="match status" value="1"/>
</dbReference>
<dbReference type="InterPro" id="IPR051454">
    <property type="entry name" value="RNA/ubiquinone_mod_enzymes"/>
</dbReference>
<dbReference type="PANTHER" id="PTHR30217:SF6">
    <property type="entry name" value="TRNA HYDROXYLATION PROTEIN P"/>
    <property type="match status" value="1"/>
</dbReference>
<sequence>MGIELLSPAGNYDKLATAFSYGADAAYMGMTEFSLRRNAGNFSAEEIEKVRALKEKTGKRIYCTMNILFHQRDMERIQTMADEIRSWPFDAFIISDIGLVPFLQKNFPDREMHLSTQASSLNSESVKMYRSMGFKRVILGREASLDDIKRIKDEVPDVELEAFVHGAMCMAYSGRCMLSACLSGRSGNQGDCAHTCRWNYKVHYALEEEERPGLYYPISEQDGYTTILSSKDLCMIDHVKELEDAGLSSLKIEGRMKSVYYVAVVTRAYRKAIDNAPDWERYKRDLFDVSHREYTTGFFFSSGPTETEADVSRPTSYGYERNYLFLGIVGKEVEKNTYALDIRNQIKAEGLEFIGPDMPLLQTDEIVLLDENMNETDKLDHGHIGFIKSEVPLEEGWIIRKLANTQIIK</sequence>
<name>A0A9D9DZL0_9SPIO</name>
<evidence type="ECO:0000313" key="6">
    <source>
        <dbReference type="Proteomes" id="UP000823615"/>
    </source>
</evidence>
<dbReference type="GO" id="GO:0008233">
    <property type="term" value="F:peptidase activity"/>
    <property type="evidence" value="ECO:0007669"/>
    <property type="project" value="UniProtKB-KW"/>
</dbReference>
<keyword evidence="2" id="KW-0378">Hydrolase</keyword>
<evidence type="ECO:0000259" key="4">
    <source>
        <dbReference type="Pfam" id="PF16325"/>
    </source>
</evidence>
<evidence type="ECO:0000313" key="5">
    <source>
        <dbReference type="EMBL" id="MBO8436413.1"/>
    </source>
</evidence>
<dbReference type="Proteomes" id="UP000823615">
    <property type="component" value="Unassembled WGS sequence"/>
</dbReference>
<dbReference type="EMBL" id="JADIMT010000067">
    <property type="protein sequence ID" value="MBO8436413.1"/>
    <property type="molecule type" value="Genomic_DNA"/>
</dbReference>
<reference evidence="5" key="1">
    <citation type="submission" date="2020-10" db="EMBL/GenBank/DDBJ databases">
        <authorList>
            <person name="Gilroy R."/>
        </authorList>
    </citation>
    <scope>NUCLEOTIDE SEQUENCE</scope>
    <source>
        <strain evidence="5">7293</strain>
    </source>
</reference>
<keyword evidence="1" id="KW-0645">Protease</keyword>
<dbReference type="InterPro" id="IPR032525">
    <property type="entry name" value="Peptidase_U32_C"/>
</dbReference>
<reference evidence="5" key="2">
    <citation type="journal article" date="2021" name="PeerJ">
        <title>Extensive microbial diversity within the chicken gut microbiome revealed by metagenomics and culture.</title>
        <authorList>
            <person name="Gilroy R."/>
            <person name="Ravi A."/>
            <person name="Getino M."/>
            <person name="Pursley I."/>
            <person name="Horton D.L."/>
            <person name="Alikhan N.F."/>
            <person name="Baker D."/>
            <person name="Gharbi K."/>
            <person name="Hall N."/>
            <person name="Watson M."/>
            <person name="Adriaenssens E.M."/>
            <person name="Foster-Nyarko E."/>
            <person name="Jarju S."/>
            <person name="Secka A."/>
            <person name="Antonio M."/>
            <person name="Oren A."/>
            <person name="Chaudhuri R.R."/>
            <person name="La Ragione R."/>
            <person name="Hildebrand F."/>
            <person name="Pallen M.J."/>
        </authorList>
    </citation>
    <scope>NUCLEOTIDE SEQUENCE</scope>
    <source>
        <strain evidence="5">7293</strain>
    </source>
</reference>
<dbReference type="AlphaFoldDB" id="A0A9D9DZL0"/>
<dbReference type="Pfam" id="PF16325">
    <property type="entry name" value="Peptidase_U32_C"/>
    <property type="match status" value="1"/>
</dbReference>
<dbReference type="PROSITE" id="PS01276">
    <property type="entry name" value="PEPTIDASE_U32"/>
    <property type="match status" value="1"/>
</dbReference>
<dbReference type="InterPro" id="IPR001539">
    <property type="entry name" value="Peptidase_U32"/>
</dbReference>
<evidence type="ECO:0000256" key="3">
    <source>
        <dbReference type="ARBA" id="ARBA00038374"/>
    </source>
</evidence>
<accession>A0A9D9DZL0</accession>
<evidence type="ECO:0000256" key="2">
    <source>
        <dbReference type="ARBA" id="ARBA00022801"/>
    </source>
</evidence>
<dbReference type="PANTHER" id="PTHR30217">
    <property type="entry name" value="PEPTIDASE U32 FAMILY"/>
    <property type="match status" value="1"/>
</dbReference>
<organism evidence="5 6">
    <name type="scientific">Candidatus Ornithospirochaeta stercoripullorum</name>
    <dbReference type="NCBI Taxonomy" id="2840899"/>
    <lineage>
        <taxon>Bacteria</taxon>
        <taxon>Pseudomonadati</taxon>
        <taxon>Spirochaetota</taxon>
        <taxon>Spirochaetia</taxon>
        <taxon>Spirochaetales</taxon>
        <taxon>Spirochaetaceae</taxon>
        <taxon>Spirochaetaceae incertae sedis</taxon>
        <taxon>Candidatus Ornithospirochaeta</taxon>
    </lineage>
</organism>
<protein>
    <submittedName>
        <fullName evidence="5">U32 family peptidase</fullName>
    </submittedName>
</protein>
<feature type="domain" description="Peptidase family U32 C-terminal" evidence="4">
    <location>
        <begin position="321"/>
        <end position="400"/>
    </location>
</feature>
<comment type="similarity">
    <text evidence="3">Belongs to the peptidase U32 family.</text>
</comment>
<proteinExistence type="inferred from homology"/>
<gene>
    <name evidence="5" type="ORF">IAA97_05495</name>
</gene>
<evidence type="ECO:0000256" key="1">
    <source>
        <dbReference type="ARBA" id="ARBA00022670"/>
    </source>
</evidence>
<comment type="caution">
    <text evidence="5">The sequence shown here is derived from an EMBL/GenBank/DDBJ whole genome shotgun (WGS) entry which is preliminary data.</text>
</comment>
<dbReference type="Pfam" id="PF01136">
    <property type="entry name" value="Peptidase_U32"/>
    <property type="match status" value="1"/>
</dbReference>